<evidence type="ECO:0000313" key="2">
    <source>
        <dbReference type="EMBL" id="TPX12004.1"/>
    </source>
</evidence>
<protein>
    <submittedName>
        <fullName evidence="2">Uncharacterized protein</fullName>
    </submittedName>
</protein>
<dbReference type="OrthoDB" id="5398191at2759"/>
<evidence type="ECO:0000313" key="3">
    <source>
        <dbReference type="Proteomes" id="UP000319257"/>
    </source>
</evidence>
<organism evidence="2 3">
    <name type="scientific">Thyridium curvatum</name>
    <dbReference type="NCBI Taxonomy" id="1093900"/>
    <lineage>
        <taxon>Eukaryota</taxon>
        <taxon>Fungi</taxon>
        <taxon>Dikarya</taxon>
        <taxon>Ascomycota</taxon>
        <taxon>Pezizomycotina</taxon>
        <taxon>Sordariomycetes</taxon>
        <taxon>Sordariomycetidae</taxon>
        <taxon>Thyridiales</taxon>
        <taxon>Thyridiaceae</taxon>
        <taxon>Thyridium</taxon>
    </lineage>
</organism>
<name>A0A507AZX6_9PEZI</name>
<feature type="compositionally biased region" description="Basic and acidic residues" evidence="1">
    <location>
        <begin position="114"/>
        <end position="144"/>
    </location>
</feature>
<dbReference type="Proteomes" id="UP000319257">
    <property type="component" value="Unassembled WGS sequence"/>
</dbReference>
<dbReference type="AlphaFoldDB" id="A0A507AZX6"/>
<gene>
    <name evidence="2" type="ORF">E0L32_007307</name>
</gene>
<reference evidence="2 3" key="1">
    <citation type="submission" date="2019-06" db="EMBL/GenBank/DDBJ databases">
        <title>Draft genome sequence of the filamentous fungus Phialemoniopsis curvata isolated from diesel fuel.</title>
        <authorList>
            <person name="Varaljay V.A."/>
            <person name="Lyon W.J."/>
            <person name="Crouch A.L."/>
            <person name="Drake C.E."/>
            <person name="Hollomon J.M."/>
            <person name="Nadeau L.J."/>
            <person name="Nunn H.S."/>
            <person name="Stevenson B.S."/>
            <person name="Bojanowski C.L."/>
            <person name="Crookes-Goodson W.J."/>
        </authorList>
    </citation>
    <scope>NUCLEOTIDE SEQUENCE [LARGE SCALE GENOMIC DNA]</scope>
    <source>
        <strain evidence="2 3">D216</strain>
    </source>
</reference>
<dbReference type="STRING" id="1093900.A0A507AZX6"/>
<proteinExistence type="predicted"/>
<keyword evidence="3" id="KW-1185">Reference proteome</keyword>
<accession>A0A507AZX6</accession>
<feature type="region of interest" description="Disordered" evidence="1">
    <location>
        <begin position="15"/>
        <end position="148"/>
    </location>
</feature>
<evidence type="ECO:0000256" key="1">
    <source>
        <dbReference type="SAM" id="MobiDB-lite"/>
    </source>
</evidence>
<sequence>MLEYFTYKKYKKHKAEKEAHEHKVGDKGKGIEKQDGVASNSNPAIRVDAPAGATTATAERPLLDDEDESFFERLTSGRATLSDLDGNDDDERPPLPPRIKTPDLTWDSDAESFVSRESKSKSDEKKKEGKDKHKDKKEKDKKAEGGGAAANIGRRISLLVKRPKKDVQPTNLVVPESEAKRERTDIERVLDDLDLSAKNNRAFSLSAESSELVRRFTLVLKDLVNGVPTAVGDMQALLEDKDGAIAAAFGKLPSSLKKLVTQLPTKLTSTLAPELLAAAAETQGLKHEDNSKAGVKSTAKSLLMPKNLQDLVTKPSAIVGMLKAIMNALKLRWPAFMGANVLWSIALFRKLFFLSTSSSTTRSPPYIREPESRLRSRSFLSFKRTEF</sequence>
<dbReference type="InParanoid" id="A0A507AZX6"/>
<comment type="caution">
    <text evidence="2">The sequence shown here is derived from an EMBL/GenBank/DDBJ whole genome shotgun (WGS) entry which is preliminary data.</text>
</comment>
<feature type="compositionally biased region" description="Basic and acidic residues" evidence="1">
    <location>
        <begin position="15"/>
        <end position="35"/>
    </location>
</feature>
<dbReference type="RefSeq" id="XP_030993715.1">
    <property type="nucleotide sequence ID" value="XM_031142037.1"/>
</dbReference>
<dbReference type="EMBL" id="SKBQ01000044">
    <property type="protein sequence ID" value="TPX12004.1"/>
    <property type="molecule type" value="Genomic_DNA"/>
</dbReference>
<dbReference type="GeneID" id="41974754"/>